<evidence type="ECO:0000256" key="2">
    <source>
        <dbReference type="ARBA" id="ARBA00005236"/>
    </source>
</evidence>
<feature type="region of interest" description="Disordered" evidence="8">
    <location>
        <begin position="1"/>
        <end position="23"/>
    </location>
</feature>
<dbReference type="PANTHER" id="PTHR30489:SF0">
    <property type="entry name" value="LIPOPROTEIN-RELEASING SYSTEM TRANSMEMBRANE PROTEIN LOLE"/>
    <property type="match status" value="1"/>
</dbReference>
<evidence type="ECO:0000256" key="7">
    <source>
        <dbReference type="ARBA" id="ARBA00023136"/>
    </source>
</evidence>
<accession>A0ABU1M599</accession>
<sequence>MSSAAAVKSDGKQKAPNKAPSSGPFSAYERMIAWRYLRARRRETFISVIAGFSFTGIMLGVATLIIVMAVMNGFRAELLNRILGINGHLIMQPIDRPLDDYASLITRIDGISGVKFAIPVVEGQALVQGNIGAGTGALVRGLREEDLAKLKLVSDNIKQGTLQGFDQSGGVAIGTRMAENLGLSIGDTLRVISPDGDVTPFGVNPRVKAYPIVAIFEIGMSEYDASIVMMPLTEAQLFFNQEDKVQSLEIFVDNPDKVDAMRAPVEEVAARQISMVDWRQRNQTFFSALQVERNVMFMILTLIVLVAALNIISGLIMLVKDKGRDIAILRTMGATRGAVMRIFLMTGAAIGVTGTLAGVVLGVVVCLNVERIRQFFSWLSGTTLFNPELYFLSTLPAKMDVGETLSVIAMALVLSFIATILPAWRAAKLDPVEALRYE</sequence>
<feature type="transmembrane region" description="Helical" evidence="9">
    <location>
        <begin position="404"/>
        <end position="424"/>
    </location>
</feature>
<evidence type="ECO:0000256" key="5">
    <source>
        <dbReference type="ARBA" id="ARBA00022692"/>
    </source>
</evidence>
<dbReference type="SUPFAM" id="SSF56266">
    <property type="entry name" value="DmpA/ArgJ-like"/>
    <property type="match status" value="1"/>
</dbReference>
<reference evidence="12 13" key="1">
    <citation type="submission" date="2023-07" db="EMBL/GenBank/DDBJ databases">
        <title>Sorghum-associated microbial communities from plants grown in Nebraska, USA.</title>
        <authorList>
            <person name="Schachtman D."/>
        </authorList>
    </citation>
    <scope>NUCLEOTIDE SEQUENCE [LARGE SCALE GENOMIC DNA]</scope>
    <source>
        <strain evidence="12 13">DS1730</strain>
    </source>
</reference>
<organism evidence="12 13">
    <name type="scientific">Brucella pseudogrignonensis</name>
    <dbReference type="NCBI Taxonomy" id="419475"/>
    <lineage>
        <taxon>Bacteria</taxon>
        <taxon>Pseudomonadati</taxon>
        <taxon>Pseudomonadota</taxon>
        <taxon>Alphaproteobacteria</taxon>
        <taxon>Hyphomicrobiales</taxon>
        <taxon>Brucellaceae</taxon>
        <taxon>Brucella/Ochrobactrum group</taxon>
        <taxon>Brucella</taxon>
    </lineage>
</organism>
<evidence type="ECO:0000256" key="4">
    <source>
        <dbReference type="ARBA" id="ARBA00022475"/>
    </source>
</evidence>
<feature type="domain" description="MacB-like periplasmic core" evidence="11">
    <location>
        <begin position="55"/>
        <end position="267"/>
    </location>
</feature>
<keyword evidence="4" id="KW-1003">Cell membrane</keyword>
<feature type="transmembrane region" description="Helical" evidence="9">
    <location>
        <begin position="339"/>
        <end position="363"/>
    </location>
</feature>
<evidence type="ECO:0000256" key="6">
    <source>
        <dbReference type="ARBA" id="ARBA00022989"/>
    </source>
</evidence>
<dbReference type="InterPro" id="IPR051447">
    <property type="entry name" value="Lipoprotein-release_system"/>
</dbReference>
<keyword evidence="12" id="KW-0449">Lipoprotein</keyword>
<comment type="subcellular location">
    <subcellularLocation>
        <location evidence="1">Cell membrane</location>
        <topology evidence="1">Multi-pass membrane protein</topology>
    </subcellularLocation>
</comment>
<feature type="transmembrane region" description="Helical" evidence="9">
    <location>
        <begin position="375"/>
        <end position="392"/>
    </location>
</feature>
<dbReference type="InterPro" id="IPR016117">
    <property type="entry name" value="ArgJ-like_dom_sf"/>
</dbReference>
<protein>
    <submittedName>
        <fullName evidence="12">Lipoprotein-releasing system permease protein</fullName>
    </submittedName>
</protein>
<keyword evidence="13" id="KW-1185">Reference proteome</keyword>
<feature type="transmembrane region" description="Helical" evidence="9">
    <location>
        <begin position="45"/>
        <end position="71"/>
    </location>
</feature>
<dbReference type="RefSeq" id="WP_310010415.1">
    <property type="nucleotide sequence ID" value="NZ_CP158841.1"/>
</dbReference>
<dbReference type="InterPro" id="IPR003838">
    <property type="entry name" value="ABC3_permease_C"/>
</dbReference>
<comment type="similarity">
    <text evidence="2">Belongs to the ABC-4 integral membrane protein family. LolC/E subfamily.</text>
</comment>
<evidence type="ECO:0000313" key="13">
    <source>
        <dbReference type="Proteomes" id="UP001184614"/>
    </source>
</evidence>
<name>A0ABU1M599_9HYPH</name>
<evidence type="ECO:0000259" key="11">
    <source>
        <dbReference type="Pfam" id="PF12704"/>
    </source>
</evidence>
<dbReference type="NCBIfam" id="TIGR02212">
    <property type="entry name" value="lolCE"/>
    <property type="match status" value="1"/>
</dbReference>
<dbReference type="PANTHER" id="PTHR30489">
    <property type="entry name" value="LIPOPROTEIN-RELEASING SYSTEM TRANSMEMBRANE PROTEIN LOLE"/>
    <property type="match status" value="1"/>
</dbReference>
<feature type="transmembrane region" description="Helical" evidence="9">
    <location>
        <begin position="295"/>
        <end position="319"/>
    </location>
</feature>
<keyword evidence="5 9" id="KW-0812">Transmembrane</keyword>
<proteinExistence type="inferred from homology"/>
<evidence type="ECO:0000259" key="10">
    <source>
        <dbReference type="Pfam" id="PF02687"/>
    </source>
</evidence>
<dbReference type="Proteomes" id="UP001184614">
    <property type="component" value="Unassembled WGS sequence"/>
</dbReference>
<evidence type="ECO:0000256" key="9">
    <source>
        <dbReference type="SAM" id="Phobius"/>
    </source>
</evidence>
<dbReference type="Pfam" id="PF12704">
    <property type="entry name" value="MacB_PCD"/>
    <property type="match status" value="1"/>
</dbReference>
<dbReference type="InterPro" id="IPR011925">
    <property type="entry name" value="LolCE_TM"/>
</dbReference>
<keyword evidence="3" id="KW-0813">Transport</keyword>
<feature type="domain" description="ABC3 transporter permease C-terminal" evidence="10">
    <location>
        <begin position="298"/>
        <end position="431"/>
    </location>
</feature>
<evidence type="ECO:0000313" key="12">
    <source>
        <dbReference type="EMBL" id="MDR6431204.1"/>
    </source>
</evidence>
<evidence type="ECO:0000256" key="1">
    <source>
        <dbReference type="ARBA" id="ARBA00004651"/>
    </source>
</evidence>
<dbReference type="Pfam" id="PF02687">
    <property type="entry name" value="FtsX"/>
    <property type="match status" value="1"/>
</dbReference>
<evidence type="ECO:0000256" key="3">
    <source>
        <dbReference type="ARBA" id="ARBA00022448"/>
    </source>
</evidence>
<gene>
    <name evidence="12" type="ORF">J2782_000909</name>
</gene>
<keyword evidence="6 9" id="KW-1133">Transmembrane helix</keyword>
<dbReference type="InterPro" id="IPR025857">
    <property type="entry name" value="MacB_PCD"/>
</dbReference>
<evidence type="ECO:0000256" key="8">
    <source>
        <dbReference type="SAM" id="MobiDB-lite"/>
    </source>
</evidence>
<comment type="caution">
    <text evidence="12">The sequence shown here is derived from an EMBL/GenBank/DDBJ whole genome shotgun (WGS) entry which is preliminary data.</text>
</comment>
<dbReference type="EMBL" id="JAVDQT010000001">
    <property type="protein sequence ID" value="MDR6431204.1"/>
    <property type="molecule type" value="Genomic_DNA"/>
</dbReference>
<keyword evidence="7 9" id="KW-0472">Membrane</keyword>